<keyword evidence="7" id="KW-1185">Reference proteome</keyword>
<name>A0A1I0HXB7_9ACTN</name>
<dbReference type="PROSITE" id="PS50110">
    <property type="entry name" value="RESPONSE_REGULATORY"/>
    <property type="match status" value="1"/>
</dbReference>
<dbReference type="OrthoDB" id="3543649at2"/>
<dbReference type="SUPFAM" id="SSF46894">
    <property type="entry name" value="C-terminal effector domain of the bipartite response regulators"/>
    <property type="match status" value="1"/>
</dbReference>
<dbReference type="SUPFAM" id="SSF52172">
    <property type="entry name" value="CheY-like"/>
    <property type="match status" value="1"/>
</dbReference>
<dbReference type="PRINTS" id="PR00038">
    <property type="entry name" value="HTHLUXR"/>
</dbReference>
<dbReference type="EMBL" id="FOIE01000009">
    <property type="protein sequence ID" value="SET88728.1"/>
    <property type="molecule type" value="Genomic_DNA"/>
</dbReference>
<sequence>MAEPTAGTTAGTIRLVIVDDHAIVRQGLRSILEREPDIEVVGEAASAGEALDLVAASRPHIVLLDLKLSAGSDVAGLTLCGQLTATTPAPGVLVVTTFLDQQLVLEAIQRGARGYVLKDVDAVALVAAIRAVRRGESAFDSHSATMVVRSLAAPTPSPVAAGPDLTAREREVLTLLARGLSNESIGRELYISATTAKFHVGNVMRKLAVSRRAEAVYAGSKLGLI</sequence>
<dbReference type="InterPro" id="IPR001789">
    <property type="entry name" value="Sig_transdc_resp-reg_receiver"/>
</dbReference>
<feature type="domain" description="HTH luxR-type" evidence="4">
    <location>
        <begin position="158"/>
        <end position="223"/>
    </location>
</feature>
<dbReference type="InterPro" id="IPR011006">
    <property type="entry name" value="CheY-like_superfamily"/>
</dbReference>
<dbReference type="InterPro" id="IPR016032">
    <property type="entry name" value="Sig_transdc_resp-reg_C-effctor"/>
</dbReference>
<dbReference type="InterPro" id="IPR039420">
    <property type="entry name" value="WalR-like"/>
</dbReference>
<dbReference type="CDD" id="cd06170">
    <property type="entry name" value="LuxR_C_like"/>
    <property type="match status" value="1"/>
</dbReference>
<keyword evidence="1 3" id="KW-0597">Phosphoprotein</keyword>
<organism evidence="6 7">
    <name type="scientific">Geodermatophilus poikilotrophus</name>
    <dbReference type="NCBI Taxonomy" id="1333667"/>
    <lineage>
        <taxon>Bacteria</taxon>
        <taxon>Bacillati</taxon>
        <taxon>Actinomycetota</taxon>
        <taxon>Actinomycetes</taxon>
        <taxon>Geodermatophilales</taxon>
        <taxon>Geodermatophilaceae</taxon>
        <taxon>Geodermatophilus</taxon>
    </lineage>
</organism>
<evidence type="ECO:0000259" key="4">
    <source>
        <dbReference type="PROSITE" id="PS50043"/>
    </source>
</evidence>
<reference evidence="7" key="1">
    <citation type="submission" date="2016-10" db="EMBL/GenBank/DDBJ databases">
        <authorList>
            <person name="Varghese N."/>
            <person name="Submissions S."/>
        </authorList>
    </citation>
    <scope>NUCLEOTIDE SEQUENCE [LARGE SCALE GENOMIC DNA]</scope>
    <source>
        <strain evidence="7">DSM 44209</strain>
    </source>
</reference>
<dbReference type="Pfam" id="PF00196">
    <property type="entry name" value="GerE"/>
    <property type="match status" value="1"/>
</dbReference>
<feature type="domain" description="Response regulatory" evidence="5">
    <location>
        <begin position="14"/>
        <end position="133"/>
    </location>
</feature>
<dbReference type="PROSITE" id="PS50043">
    <property type="entry name" value="HTH_LUXR_2"/>
    <property type="match status" value="1"/>
</dbReference>
<evidence type="ECO:0000313" key="7">
    <source>
        <dbReference type="Proteomes" id="UP000198507"/>
    </source>
</evidence>
<proteinExistence type="predicted"/>
<dbReference type="SMART" id="SM00421">
    <property type="entry name" value="HTH_LUXR"/>
    <property type="match status" value="1"/>
</dbReference>
<accession>A0A1I0HXB7</accession>
<evidence type="ECO:0000256" key="3">
    <source>
        <dbReference type="PROSITE-ProRule" id="PRU00169"/>
    </source>
</evidence>
<evidence type="ECO:0000256" key="2">
    <source>
        <dbReference type="ARBA" id="ARBA00023125"/>
    </source>
</evidence>
<dbReference type="NCBIfam" id="NF047785">
    <property type="entry name" value="respo_reg_MadR"/>
    <property type="match status" value="1"/>
</dbReference>
<keyword evidence="2 6" id="KW-0238">DNA-binding</keyword>
<dbReference type="SMART" id="SM00448">
    <property type="entry name" value="REC"/>
    <property type="match status" value="1"/>
</dbReference>
<dbReference type="AlphaFoldDB" id="A0A1I0HXB7"/>
<evidence type="ECO:0000259" key="5">
    <source>
        <dbReference type="PROSITE" id="PS50110"/>
    </source>
</evidence>
<feature type="modified residue" description="4-aspartylphosphate" evidence="3">
    <location>
        <position position="65"/>
    </location>
</feature>
<protein>
    <submittedName>
        <fullName evidence="6">DNA-binding response regulator, NarL/FixJ family, contains REC and HTH domains</fullName>
    </submittedName>
</protein>
<dbReference type="GO" id="GO:0003677">
    <property type="term" value="F:DNA binding"/>
    <property type="evidence" value="ECO:0007669"/>
    <property type="project" value="UniProtKB-KW"/>
</dbReference>
<dbReference type="InterPro" id="IPR000792">
    <property type="entry name" value="Tscrpt_reg_LuxR_C"/>
</dbReference>
<dbReference type="InterPro" id="IPR058245">
    <property type="entry name" value="NreC/VraR/RcsB-like_REC"/>
</dbReference>
<dbReference type="GO" id="GO:0000160">
    <property type="term" value="P:phosphorelay signal transduction system"/>
    <property type="evidence" value="ECO:0007669"/>
    <property type="project" value="InterPro"/>
</dbReference>
<evidence type="ECO:0000256" key="1">
    <source>
        <dbReference type="ARBA" id="ARBA00022553"/>
    </source>
</evidence>
<dbReference type="GO" id="GO:0006355">
    <property type="term" value="P:regulation of DNA-templated transcription"/>
    <property type="evidence" value="ECO:0007669"/>
    <property type="project" value="InterPro"/>
</dbReference>
<dbReference type="RefSeq" id="WP_091447607.1">
    <property type="nucleotide sequence ID" value="NZ_FOIE01000009.1"/>
</dbReference>
<dbReference type="Gene3D" id="3.40.50.2300">
    <property type="match status" value="1"/>
</dbReference>
<dbReference type="Proteomes" id="UP000198507">
    <property type="component" value="Unassembled WGS sequence"/>
</dbReference>
<dbReference type="PANTHER" id="PTHR43214">
    <property type="entry name" value="TWO-COMPONENT RESPONSE REGULATOR"/>
    <property type="match status" value="1"/>
</dbReference>
<gene>
    <name evidence="6" type="ORF">SAMN04488546_4096</name>
</gene>
<dbReference type="Pfam" id="PF00072">
    <property type="entry name" value="Response_reg"/>
    <property type="match status" value="1"/>
</dbReference>
<evidence type="ECO:0000313" key="6">
    <source>
        <dbReference type="EMBL" id="SET88728.1"/>
    </source>
</evidence>
<dbReference type="CDD" id="cd17535">
    <property type="entry name" value="REC_NarL-like"/>
    <property type="match status" value="1"/>
</dbReference>